<reference evidence="3" key="1">
    <citation type="journal article" date="2019" name="Int. J. Syst. Evol. Microbiol.">
        <title>The Global Catalogue of Microorganisms (GCM) 10K type strain sequencing project: providing services to taxonomists for standard genome sequencing and annotation.</title>
        <authorList>
            <consortium name="The Broad Institute Genomics Platform"/>
            <consortium name="The Broad Institute Genome Sequencing Center for Infectious Disease"/>
            <person name="Wu L."/>
            <person name="Ma J."/>
        </authorList>
    </citation>
    <scope>NUCLEOTIDE SEQUENCE [LARGE SCALE GENOMIC DNA]</scope>
    <source>
        <strain evidence="3">CECT 8482</strain>
    </source>
</reference>
<name>A0ABT8DCX9_9RHOB</name>
<evidence type="ECO:0000313" key="2">
    <source>
        <dbReference type="EMBL" id="MDN3713154.1"/>
    </source>
</evidence>
<feature type="transmembrane region" description="Helical" evidence="1">
    <location>
        <begin position="144"/>
        <end position="162"/>
    </location>
</feature>
<gene>
    <name evidence="2" type="ORF">QWZ10_17965</name>
</gene>
<proteinExistence type="predicted"/>
<keyword evidence="1" id="KW-0812">Transmembrane</keyword>
<keyword evidence="1" id="KW-0472">Membrane</keyword>
<evidence type="ECO:0008006" key="4">
    <source>
        <dbReference type="Google" id="ProtNLM"/>
    </source>
</evidence>
<feature type="transmembrane region" description="Helical" evidence="1">
    <location>
        <begin position="82"/>
        <end position="102"/>
    </location>
</feature>
<evidence type="ECO:0000313" key="3">
    <source>
        <dbReference type="Proteomes" id="UP001243846"/>
    </source>
</evidence>
<keyword evidence="3" id="KW-1185">Reference proteome</keyword>
<dbReference type="EMBL" id="JAUFRC010000001">
    <property type="protein sequence ID" value="MDN3713154.1"/>
    <property type="molecule type" value="Genomic_DNA"/>
</dbReference>
<sequence>MLVFAHLVPFALGYKYLSNPQGMSLLVRGLVLALLVYSLPMMVEVRLSPQINVWVYGYFQHDFVQTMRYNGFRPIVFLEHPLWVAFLCMTALLCAIALTRVIRNGKWYAISGYLMMMLVMCKSMGVLLQFTIAAPLLWLARPRQIIFAAMLLGVAVCAYPVVRAQPWMPIEKIVATTNGADADRGQSLEFRLLNETRLLQRALERPAFGWGGWGRPLIVDPATARYETITDGEWIRLWASAGFSASWRSSGCCSCRSSCSGATGRASGAAG</sequence>
<evidence type="ECO:0000256" key="1">
    <source>
        <dbReference type="SAM" id="Phobius"/>
    </source>
</evidence>
<dbReference type="Proteomes" id="UP001243846">
    <property type="component" value="Unassembled WGS sequence"/>
</dbReference>
<keyword evidence="1" id="KW-1133">Transmembrane helix</keyword>
<protein>
    <recommendedName>
        <fullName evidence="4">Glycosyltransferase RgtA/B/C/D-like domain-containing protein</fullName>
    </recommendedName>
</protein>
<feature type="transmembrane region" description="Helical" evidence="1">
    <location>
        <begin position="114"/>
        <end position="138"/>
    </location>
</feature>
<organism evidence="2 3">
    <name type="scientific">Paracoccus cavernae</name>
    <dbReference type="NCBI Taxonomy" id="1571207"/>
    <lineage>
        <taxon>Bacteria</taxon>
        <taxon>Pseudomonadati</taxon>
        <taxon>Pseudomonadota</taxon>
        <taxon>Alphaproteobacteria</taxon>
        <taxon>Rhodobacterales</taxon>
        <taxon>Paracoccaceae</taxon>
        <taxon>Paracoccus</taxon>
    </lineage>
</organism>
<accession>A0ABT8DCX9</accession>
<comment type="caution">
    <text evidence="2">The sequence shown here is derived from an EMBL/GenBank/DDBJ whole genome shotgun (WGS) entry which is preliminary data.</text>
</comment>
<feature type="transmembrane region" description="Helical" evidence="1">
    <location>
        <begin position="25"/>
        <end position="43"/>
    </location>
</feature>